<dbReference type="AlphaFoldDB" id="A0A1Q5ZUU1"/>
<accession>A0A1Q5ZUU1</accession>
<evidence type="ECO:0000313" key="3">
    <source>
        <dbReference type="Proteomes" id="UP000186720"/>
    </source>
</evidence>
<keyword evidence="3" id="KW-1185">Reference proteome</keyword>
<evidence type="ECO:0008006" key="4">
    <source>
        <dbReference type="Google" id="ProtNLM"/>
    </source>
</evidence>
<keyword evidence="1" id="KW-1133">Transmembrane helix</keyword>
<organism evidence="2 3">
    <name type="scientific">Mucilaginibacter polytrichastri</name>
    <dbReference type="NCBI Taxonomy" id="1302689"/>
    <lineage>
        <taxon>Bacteria</taxon>
        <taxon>Pseudomonadati</taxon>
        <taxon>Bacteroidota</taxon>
        <taxon>Sphingobacteriia</taxon>
        <taxon>Sphingobacteriales</taxon>
        <taxon>Sphingobacteriaceae</taxon>
        <taxon>Mucilaginibacter</taxon>
    </lineage>
</organism>
<evidence type="ECO:0000256" key="1">
    <source>
        <dbReference type="SAM" id="Phobius"/>
    </source>
</evidence>
<proteinExistence type="predicted"/>
<feature type="transmembrane region" description="Helical" evidence="1">
    <location>
        <begin position="6"/>
        <end position="24"/>
    </location>
</feature>
<sequence length="99" mass="11418">MVDVGYGFMVLGAICPTCFLYRLSSKYTGIIATLSFAVYLSHKMVIHMVQLYLVKWIDSNSNVMFLACILVALFTAWIMNNLIEKPFLRLRNKILYQNN</sequence>
<dbReference type="Proteomes" id="UP000186720">
    <property type="component" value="Unassembled WGS sequence"/>
</dbReference>
<feature type="transmembrane region" description="Helical" evidence="1">
    <location>
        <begin position="36"/>
        <end position="57"/>
    </location>
</feature>
<protein>
    <recommendedName>
        <fullName evidence="4">Acyltransferase 3 domain-containing protein</fullName>
    </recommendedName>
</protein>
<dbReference type="EMBL" id="MPPL01000001">
    <property type="protein sequence ID" value="OKS85549.1"/>
    <property type="molecule type" value="Genomic_DNA"/>
</dbReference>
<feature type="transmembrane region" description="Helical" evidence="1">
    <location>
        <begin position="63"/>
        <end position="83"/>
    </location>
</feature>
<reference evidence="2 3" key="1">
    <citation type="submission" date="2016-11" db="EMBL/GenBank/DDBJ databases">
        <title>Whole Genome Sequencing of Mucilaginibacter polytrichastri RG4-7(T) isolated from the moss sample.</title>
        <authorList>
            <person name="Li Y."/>
        </authorList>
    </citation>
    <scope>NUCLEOTIDE SEQUENCE [LARGE SCALE GENOMIC DNA]</scope>
    <source>
        <strain evidence="2 3">RG4-7</strain>
    </source>
</reference>
<keyword evidence="1" id="KW-0472">Membrane</keyword>
<evidence type="ECO:0000313" key="2">
    <source>
        <dbReference type="EMBL" id="OKS85549.1"/>
    </source>
</evidence>
<name>A0A1Q5ZUU1_9SPHI</name>
<comment type="caution">
    <text evidence="2">The sequence shown here is derived from an EMBL/GenBank/DDBJ whole genome shotgun (WGS) entry which is preliminary data.</text>
</comment>
<gene>
    <name evidence="2" type="ORF">RG47T_0995</name>
</gene>
<keyword evidence="1" id="KW-0812">Transmembrane</keyword>